<accession>X1MIP1</accession>
<evidence type="ECO:0000313" key="1">
    <source>
        <dbReference type="EMBL" id="GAI14570.1"/>
    </source>
</evidence>
<gene>
    <name evidence="1" type="ORF">S06H3_11237</name>
</gene>
<reference evidence="1" key="1">
    <citation type="journal article" date="2014" name="Front. Microbiol.">
        <title>High frequency of phylogenetically diverse reductive dehalogenase-homologous genes in deep subseafloor sedimentary metagenomes.</title>
        <authorList>
            <person name="Kawai M."/>
            <person name="Futagami T."/>
            <person name="Toyoda A."/>
            <person name="Takaki Y."/>
            <person name="Nishi S."/>
            <person name="Hori S."/>
            <person name="Arai W."/>
            <person name="Tsubouchi T."/>
            <person name="Morono Y."/>
            <person name="Uchiyama I."/>
            <person name="Ito T."/>
            <person name="Fujiyama A."/>
            <person name="Inagaki F."/>
            <person name="Takami H."/>
        </authorList>
    </citation>
    <scope>NUCLEOTIDE SEQUENCE</scope>
    <source>
        <strain evidence="1">Expedition CK06-06</strain>
    </source>
</reference>
<name>X1MIP1_9ZZZZ</name>
<comment type="caution">
    <text evidence="1">The sequence shown here is derived from an EMBL/GenBank/DDBJ whole genome shotgun (WGS) entry which is preliminary data.</text>
</comment>
<feature type="non-terminal residue" evidence="1">
    <location>
        <position position="64"/>
    </location>
</feature>
<protein>
    <submittedName>
        <fullName evidence="1">Uncharacterized protein</fullName>
    </submittedName>
</protein>
<dbReference type="EMBL" id="BARV01005391">
    <property type="protein sequence ID" value="GAI14570.1"/>
    <property type="molecule type" value="Genomic_DNA"/>
</dbReference>
<proteinExistence type="predicted"/>
<organism evidence="1">
    <name type="scientific">marine sediment metagenome</name>
    <dbReference type="NCBI Taxonomy" id="412755"/>
    <lineage>
        <taxon>unclassified sequences</taxon>
        <taxon>metagenomes</taxon>
        <taxon>ecological metagenomes</taxon>
    </lineage>
</organism>
<dbReference type="AlphaFoldDB" id="X1MIP1"/>
<sequence>MADSIRHKPWQKVDKYTEPPFNIARVDLGIFNPEPQPIFNEDKTLCLFMYGKIYGYEQEMKELK</sequence>